<reference evidence="4 5" key="1">
    <citation type="submission" date="2023-08" db="EMBL/GenBank/DDBJ databases">
        <title>Black Yeasts Isolated from many extreme environments.</title>
        <authorList>
            <person name="Coleine C."/>
            <person name="Stajich J.E."/>
            <person name="Selbmann L."/>
        </authorList>
    </citation>
    <scope>NUCLEOTIDE SEQUENCE [LARGE SCALE GENOMIC DNA]</scope>
    <source>
        <strain evidence="4 5">CCFEE 5935</strain>
    </source>
</reference>
<evidence type="ECO:0000313" key="5">
    <source>
        <dbReference type="Proteomes" id="UP001337655"/>
    </source>
</evidence>
<dbReference type="SUPFAM" id="SSF52833">
    <property type="entry name" value="Thioredoxin-like"/>
    <property type="match status" value="1"/>
</dbReference>
<evidence type="ECO:0000256" key="3">
    <source>
        <dbReference type="SAM" id="MobiDB-lite"/>
    </source>
</evidence>
<protein>
    <recommendedName>
        <fullName evidence="2">Altered inheritance of mitochondria protein 32</fullName>
    </recommendedName>
</protein>
<feature type="compositionally biased region" description="Polar residues" evidence="3">
    <location>
        <begin position="132"/>
        <end position="145"/>
    </location>
</feature>
<feature type="region of interest" description="Disordered" evidence="3">
    <location>
        <begin position="132"/>
        <end position="174"/>
    </location>
</feature>
<organism evidence="4 5">
    <name type="scientific">Saxophila tyrrhenica</name>
    <dbReference type="NCBI Taxonomy" id="1690608"/>
    <lineage>
        <taxon>Eukaryota</taxon>
        <taxon>Fungi</taxon>
        <taxon>Dikarya</taxon>
        <taxon>Ascomycota</taxon>
        <taxon>Pezizomycotina</taxon>
        <taxon>Dothideomycetes</taxon>
        <taxon>Dothideomycetidae</taxon>
        <taxon>Mycosphaerellales</taxon>
        <taxon>Extremaceae</taxon>
        <taxon>Saxophila</taxon>
    </lineage>
</organism>
<comment type="caution">
    <text evidence="4">The sequence shown here is derived from an EMBL/GenBank/DDBJ whole genome shotgun (WGS) entry which is preliminary data.</text>
</comment>
<dbReference type="CDD" id="cd03062">
    <property type="entry name" value="TRX_Fd_Sucrase"/>
    <property type="match status" value="1"/>
</dbReference>
<gene>
    <name evidence="4" type="primary">AIM32</name>
    <name evidence="4" type="ORF">LTR77_002858</name>
</gene>
<dbReference type="PANTHER" id="PTHR31902:SF7">
    <property type="entry name" value="ALTERED INHERITANCE OF MITOCHONDRIA PROTEIN 32"/>
    <property type="match status" value="1"/>
</dbReference>
<accession>A0AAV9PHG8</accession>
<dbReference type="Gene3D" id="3.40.30.10">
    <property type="entry name" value="Glutaredoxin"/>
    <property type="match status" value="1"/>
</dbReference>
<evidence type="ECO:0000313" key="4">
    <source>
        <dbReference type="EMBL" id="KAK5172738.1"/>
    </source>
</evidence>
<dbReference type="GeneID" id="89924205"/>
<dbReference type="AlphaFoldDB" id="A0AAV9PHG8"/>
<name>A0AAV9PHG8_9PEZI</name>
<sequence length="380" mass="41822">MTAVRVMFIFRHGGRRAIAQSWQQRPQALQRSYASKIDIPYPRGSTIPTIEACPIPTCQCQETPSGLDIEREQNINGSMAAYAEQVLISTGKSDWTSKIEDEEDGVLVKRLKSFLGPKGKYSDPYHNVMLTNSSFAPTNLPTAQRETPREPPADNRSVPAAKSGSNDPSDVHDAEPASAFLLPSFQYVPTIPTDPASVEALIKGYIQPSQLHQSHDRLSRADKNVLLRQSEMQRRFVGSRKIDEILVLICGHGGRDVRCGTLGPILQREFEEKIERQNIPLLREAPVAEAETVDTDAEGYSPSARVGLISHIGGHKWAGNVIIYIPPSFSGNALAGKGIWYGRVAPEHVEGIVAKTILDGKVIKELFRGGVGQDREIVRL</sequence>
<evidence type="ECO:0000256" key="2">
    <source>
        <dbReference type="ARBA" id="ARBA00040895"/>
    </source>
</evidence>
<proteinExistence type="inferred from homology"/>
<dbReference type="InterPro" id="IPR036249">
    <property type="entry name" value="Thioredoxin-like_sf"/>
</dbReference>
<evidence type="ECO:0000256" key="1">
    <source>
        <dbReference type="ARBA" id="ARBA00038208"/>
    </source>
</evidence>
<dbReference type="EMBL" id="JAVRRT010000004">
    <property type="protein sequence ID" value="KAK5172738.1"/>
    <property type="molecule type" value="Genomic_DNA"/>
</dbReference>
<keyword evidence="5" id="KW-1185">Reference proteome</keyword>
<dbReference type="PANTHER" id="PTHR31902">
    <property type="entry name" value="ACTIN PATCHES DISTAL PROTEIN 1"/>
    <property type="match status" value="1"/>
</dbReference>
<comment type="similarity">
    <text evidence="1">Belongs to the AIM32 family.</text>
</comment>
<dbReference type="RefSeq" id="XP_064661456.1">
    <property type="nucleotide sequence ID" value="XM_064800117.1"/>
</dbReference>
<dbReference type="Proteomes" id="UP001337655">
    <property type="component" value="Unassembled WGS sequence"/>
</dbReference>
<dbReference type="Pfam" id="PF06999">
    <property type="entry name" value="Suc_Fer-like"/>
    <property type="match status" value="1"/>
</dbReference>
<dbReference type="InterPro" id="IPR009737">
    <property type="entry name" value="Aim32/Apd1-like"/>
</dbReference>